<dbReference type="RefSeq" id="WP_012167652.1">
    <property type="nucleotide sequence ID" value="NC_009929.1"/>
</dbReference>
<geneLocation type="plasmid" evidence="1 2">
    <name>pREB4</name>
</geneLocation>
<dbReference type="EMBL" id="CP000841">
    <property type="protein sequence ID" value="ABW32739.1"/>
    <property type="molecule type" value="Genomic_DNA"/>
</dbReference>
<dbReference type="InterPro" id="IPR035223">
    <property type="entry name" value="DUF5335"/>
</dbReference>
<proteinExistence type="predicted"/>
<dbReference type="KEGG" id="amr:AM1_D0248"/>
<dbReference type="OrthoDB" id="573145at2"/>
<keyword evidence="1" id="KW-0614">Plasmid</keyword>
<evidence type="ECO:0000313" key="1">
    <source>
        <dbReference type="EMBL" id="ABW32739.1"/>
    </source>
</evidence>
<accession>A8ZP03</accession>
<keyword evidence="2" id="KW-1185">Reference proteome</keyword>
<sequence>MTEQTIQETQQIPQEQWLAFFDHLTKNYKGCSLAIEVTDEDIGDENLVQQSPLASITYDPPAKGNDLMIAIGGDQVNYAHTVNAPKAVWVAKDISGQVVAIDIVDHNGTQTILRLS</sequence>
<reference evidence="1 2" key="1">
    <citation type="journal article" date="2008" name="Proc. Natl. Acad. Sci. U.S.A.">
        <title>Niche adaptation and genome expansion in the chlorophyll d-producing cyanobacterium Acaryochloris marina.</title>
        <authorList>
            <person name="Swingley W.D."/>
            <person name="Chen M."/>
            <person name="Cheung P.C."/>
            <person name="Conrad A.L."/>
            <person name="Dejesa L.C."/>
            <person name="Hao J."/>
            <person name="Honchak B.M."/>
            <person name="Karbach L.E."/>
            <person name="Kurdoglu A."/>
            <person name="Lahiri S."/>
            <person name="Mastrian S.D."/>
            <person name="Miyashita H."/>
            <person name="Page L."/>
            <person name="Ramakrishna P."/>
            <person name="Satoh S."/>
            <person name="Sattley W.M."/>
            <person name="Shimada Y."/>
            <person name="Taylor H.L."/>
            <person name="Tomo T."/>
            <person name="Tsuchiya T."/>
            <person name="Wang Z.T."/>
            <person name="Raymond J."/>
            <person name="Mimuro M."/>
            <person name="Blankenship R.E."/>
            <person name="Touchman J.W."/>
        </authorList>
    </citation>
    <scope>NUCLEOTIDE SEQUENCE [LARGE SCALE GENOMIC DNA]</scope>
    <source>
        <strain evidence="2">MBIC 11017</strain>
        <plasmid evidence="2">Plasmid pREB4</plasmid>
    </source>
</reference>
<dbReference type="Pfam" id="PF17269">
    <property type="entry name" value="DUF5335"/>
    <property type="match status" value="1"/>
</dbReference>
<dbReference type="HOGENOM" id="CLU_137422_0_0_3"/>
<gene>
    <name evidence="1" type="ordered locus">AM1_D0248</name>
</gene>
<dbReference type="Proteomes" id="UP000000268">
    <property type="component" value="Plasmid pREB4"/>
</dbReference>
<dbReference type="AlphaFoldDB" id="A8ZP03"/>
<organism evidence="1 2">
    <name type="scientific">Acaryochloris marina (strain MBIC 11017)</name>
    <dbReference type="NCBI Taxonomy" id="329726"/>
    <lineage>
        <taxon>Bacteria</taxon>
        <taxon>Bacillati</taxon>
        <taxon>Cyanobacteriota</taxon>
        <taxon>Cyanophyceae</taxon>
        <taxon>Acaryochloridales</taxon>
        <taxon>Acaryochloridaceae</taxon>
        <taxon>Acaryochloris</taxon>
    </lineage>
</organism>
<protein>
    <submittedName>
        <fullName evidence="1">Uncharacterized protein</fullName>
    </submittedName>
</protein>
<evidence type="ECO:0000313" key="2">
    <source>
        <dbReference type="Proteomes" id="UP000000268"/>
    </source>
</evidence>
<name>A8ZP03_ACAM1</name>